<dbReference type="SUPFAM" id="SSF47923">
    <property type="entry name" value="Ypt/Rab-GAP domain of gyp1p"/>
    <property type="match status" value="2"/>
</dbReference>
<protein>
    <recommendedName>
        <fullName evidence="3">Rab-GAP TBC domain-containing protein</fullName>
    </recommendedName>
</protein>
<accession>A0A3M7CY34</accession>
<dbReference type="PANTHER" id="PTHR22957:SF337">
    <property type="entry name" value="TBC1 DOMAIN FAMILY MEMBER 5"/>
    <property type="match status" value="1"/>
</dbReference>
<feature type="compositionally biased region" description="Basic and acidic residues" evidence="2">
    <location>
        <begin position="729"/>
        <end position="740"/>
    </location>
</feature>
<feature type="compositionally biased region" description="Polar residues" evidence="2">
    <location>
        <begin position="659"/>
        <end position="674"/>
    </location>
</feature>
<dbReference type="SMART" id="SM00164">
    <property type="entry name" value="TBC"/>
    <property type="match status" value="1"/>
</dbReference>
<dbReference type="Gene3D" id="1.10.472.80">
    <property type="entry name" value="Ypt/Rab-GAP domain of gyp1p, domain 3"/>
    <property type="match status" value="1"/>
</dbReference>
<dbReference type="Pfam" id="PF00566">
    <property type="entry name" value="RabGAP-TBC"/>
    <property type="match status" value="1"/>
</dbReference>
<dbReference type="PANTHER" id="PTHR22957">
    <property type="entry name" value="TBC1 DOMAIN FAMILY MEMBER GTPASE-ACTIVATING PROTEIN"/>
    <property type="match status" value="1"/>
</dbReference>
<name>A0A3M7CY34_HORWE</name>
<feature type="domain" description="Rab-GAP TBC" evidence="3">
    <location>
        <begin position="112"/>
        <end position="369"/>
    </location>
</feature>
<evidence type="ECO:0000313" key="4">
    <source>
        <dbReference type="EMBL" id="RMY56882.1"/>
    </source>
</evidence>
<dbReference type="Gene3D" id="1.10.8.270">
    <property type="entry name" value="putative rabgap domain of human tbc1 domain family member 14 like domains"/>
    <property type="match status" value="1"/>
</dbReference>
<evidence type="ECO:0000256" key="1">
    <source>
        <dbReference type="ARBA" id="ARBA00022468"/>
    </source>
</evidence>
<dbReference type="FunFam" id="1.10.8.270:FF:000031">
    <property type="entry name" value="TBC1 domain family member 5"/>
    <property type="match status" value="1"/>
</dbReference>
<dbReference type="InterPro" id="IPR000195">
    <property type="entry name" value="Rab-GAP-TBC_dom"/>
</dbReference>
<evidence type="ECO:0000256" key="2">
    <source>
        <dbReference type="SAM" id="MobiDB-lite"/>
    </source>
</evidence>
<sequence length="820" mass="90516">MIASSPKVSVKRSKSDPTPPLSPLFIVTGKAPGSARLPPYTSSAEQLTYPSAWRVEDDSSWQGVTSIYLDSRTVINMRSLESASSSWQDLKQYRSLDNLREATRIEGRSSAVASAGLRSAAWKAFLLLETLDTSTWPKTLASSRSAYDSLRMHFLQQLENQDEVGNDEKNAHVGTEPAAFETLKQNEDLRAEIQQDVDRCMPENLYFRQPETQQMLLDILFVFCKLNPDISYRQGMHELLAPILWVVERDAVDLGQSSKAHGEDVVVRAVFSSEHIEHDAFALFSQLMHSAKNFYEQTTHSGRENPMVLRSQRIMGELLAKADPDLSQHLDAIGIIPQIFLLRWIRLLFGREFPFDDVLTMWDVMFAEDTSLELVDYVCLAMILRIRWELIESDYNTAIALLLRYPQPHRDHPAQSFVIDALYLRDHLGTEGSGYLILKYTGRPLMPTDRPATPPALQRNITNFSGANAAKAAAAAAGGLRPQNAFRQKANIESLMQSTAKNIYARGESLGIGKAVRNAVDEVHKRAQEIRDTQTPSLPPRAPHGGHGALYGKIKSLEARNAQLSKLLDGAVNELWDYQKLVAEKEKKPEESGPSHELEQLSMAIAKAQFVQVYLSDPSLPLSEPDAEASHAANGTEQGNAAKTATEKSPAPGDRGARQESQLSKTDTVESESTFALADPSTFEDDDSLASTPTHQSTAPAAPTSPSDQPVSHDDTEINIDPSSPQSRSNERVTRADRPALAESSFSWMLDQEQPSEKPAASKTSPKPDQGRSRGILFGEQEEIDASPTQVKRASGRGRKQKVPATKIPTGDAADVGDLR</sequence>
<dbReference type="PROSITE" id="PS50086">
    <property type="entry name" value="TBC_RABGAP"/>
    <property type="match status" value="1"/>
</dbReference>
<dbReference type="Proteomes" id="UP000269276">
    <property type="component" value="Unassembled WGS sequence"/>
</dbReference>
<dbReference type="OrthoDB" id="27140at2759"/>
<dbReference type="FunFam" id="1.10.472.80:FF:000038">
    <property type="entry name" value="TBC1 domain family member 5"/>
    <property type="match status" value="1"/>
</dbReference>
<dbReference type="GO" id="GO:0005096">
    <property type="term" value="F:GTPase activator activity"/>
    <property type="evidence" value="ECO:0007669"/>
    <property type="project" value="UniProtKB-KW"/>
</dbReference>
<feature type="compositionally biased region" description="Polar residues" evidence="2">
    <location>
        <begin position="633"/>
        <end position="643"/>
    </location>
</feature>
<feature type="region of interest" description="Disordered" evidence="2">
    <location>
        <begin position="1"/>
        <end position="22"/>
    </location>
</feature>
<feature type="region of interest" description="Disordered" evidence="2">
    <location>
        <begin position="621"/>
        <end position="820"/>
    </location>
</feature>
<dbReference type="InterPro" id="IPR035969">
    <property type="entry name" value="Rab-GAP_TBC_sf"/>
</dbReference>
<evidence type="ECO:0000259" key="3">
    <source>
        <dbReference type="PROSITE" id="PS50086"/>
    </source>
</evidence>
<evidence type="ECO:0000313" key="5">
    <source>
        <dbReference type="Proteomes" id="UP000269276"/>
    </source>
</evidence>
<gene>
    <name evidence="4" type="ORF">D0863_12827</name>
</gene>
<proteinExistence type="predicted"/>
<feature type="compositionally biased region" description="Polar residues" evidence="2">
    <location>
        <begin position="689"/>
        <end position="710"/>
    </location>
</feature>
<comment type="caution">
    <text evidence="4">The sequence shown here is derived from an EMBL/GenBank/DDBJ whole genome shotgun (WGS) entry which is preliminary data.</text>
</comment>
<reference evidence="4 5" key="1">
    <citation type="journal article" date="2018" name="BMC Genomics">
        <title>Genomic evidence for intraspecific hybridization in a clonal and extremely halotolerant yeast.</title>
        <authorList>
            <person name="Gostincar C."/>
            <person name="Stajich J.E."/>
            <person name="Zupancic J."/>
            <person name="Zalar P."/>
            <person name="Gunde-Cimerman N."/>
        </authorList>
    </citation>
    <scope>NUCLEOTIDE SEQUENCE [LARGE SCALE GENOMIC DNA]</scope>
    <source>
        <strain evidence="4 5">EXF-2682</strain>
    </source>
</reference>
<dbReference type="AlphaFoldDB" id="A0A3M7CY34"/>
<organism evidence="4 5">
    <name type="scientific">Hortaea werneckii</name>
    <name type="common">Black yeast</name>
    <name type="synonym">Cladosporium werneckii</name>
    <dbReference type="NCBI Taxonomy" id="91943"/>
    <lineage>
        <taxon>Eukaryota</taxon>
        <taxon>Fungi</taxon>
        <taxon>Dikarya</taxon>
        <taxon>Ascomycota</taxon>
        <taxon>Pezizomycotina</taxon>
        <taxon>Dothideomycetes</taxon>
        <taxon>Dothideomycetidae</taxon>
        <taxon>Mycosphaerellales</taxon>
        <taxon>Teratosphaeriaceae</taxon>
        <taxon>Hortaea</taxon>
    </lineage>
</organism>
<keyword evidence="1" id="KW-0343">GTPase activation</keyword>
<dbReference type="VEuPathDB" id="FungiDB:BTJ68_04787"/>
<dbReference type="EMBL" id="QWIP01000683">
    <property type="protein sequence ID" value="RMY56882.1"/>
    <property type="molecule type" value="Genomic_DNA"/>
</dbReference>